<evidence type="ECO:0000313" key="6">
    <source>
        <dbReference type="EMBL" id="KAG8472887.1"/>
    </source>
</evidence>
<dbReference type="PANTHER" id="PTHR46031:SF16">
    <property type="entry name" value="DOUBLE-STRANDED RNA-BINDING PROTEIN 4"/>
    <property type="match status" value="1"/>
</dbReference>
<sequence>MYKSRLQELCQKKAWRLPEYNVTKQGQDHNPRFEATVDVNGMLFQSQNPAKSSKEAQNDAAYLAFLHFTAPPLPDRGSSNAIANFDSNTANRSLQPERQEACRDSHVSDCASICNNNEKFKGQKTYVLIDMQHFYKNLLQNYAQKRNVSRPVYSCEVEGPPHASRFRCKVTIDEKTYEGLEFFPTIKEAEHAAARVALSCLAPDAIEEVQEDSSLFKNLLQELTQKEGCPLPVYTTTRSGEAHASMFVSSVEVKGEAFTGQGARSKKQAEFLAAKVAYTKLKECKSNKVSTNITSAYHEQEVHVVSSSHSPTNANAGTEQNLGSKPGSLLNSSSTLGADRQDDRGDFSYGNFYPLISNSIISIWLTSSSNCMPIIFIGSLIFHVPRNISRGLIAVNVTFMDHHSVQFPQPEMTTDWESSPSSLILSDHPLPEDNPSTANIPSNHWVTTNLVEDSMKQHVEMSSISCNRIIVRPRVPNMKFPAGSTVLPMSDNVWVAVKLGSEPNQ</sequence>
<dbReference type="PANTHER" id="PTHR46031">
    <property type="match status" value="1"/>
</dbReference>
<dbReference type="SUPFAM" id="SSF54768">
    <property type="entry name" value="dsRNA-binding domain-like"/>
    <property type="match status" value="3"/>
</dbReference>
<feature type="compositionally biased region" description="Polar residues" evidence="4">
    <location>
        <begin position="77"/>
        <end position="94"/>
    </location>
</feature>
<dbReference type="Proteomes" id="UP000701853">
    <property type="component" value="Chromosome 13"/>
</dbReference>
<comment type="caution">
    <text evidence="6">The sequence shown here is derived from an EMBL/GenBank/DDBJ whole genome shotgun (WGS) entry which is preliminary data.</text>
</comment>
<feature type="domain" description="DRBM" evidence="5">
    <location>
        <begin position="1"/>
        <end position="70"/>
    </location>
</feature>
<feature type="domain" description="DRBM" evidence="5">
    <location>
        <begin position="215"/>
        <end position="283"/>
    </location>
</feature>
<protein>
    <recommendedName>
        <fullName evidence="5">DRBM domain-containing protein</fullName>
    </recommendedName>
</protein>
<proteinExistence type="predicted"/>
<evidence type="ECO:0000256" key="3">
    <source>
        <dbReference type="PROSITE-ProRule" id="PRU00266"/>
    </source>
</evidence>
<keyword evidence="2 3" id="KW-0694">RNA-binding</keyword>
<dbReference type="PROSITE" id="PS50137">
    <property type="entry name" value="DS_RBD"/>
    <property type="match status" value="3"/>
</dbReference>
<dbReference type="SMART" id="SM00358">
    <property type="entry name" value="DSRM"/>
    <property type="match status" value="3"/>
</dbReference>
<organism evidence="6 7">
    <name type="scientific">Gossypium anomalum</name>
    <dbReference type="NCBI Taxonomy" id="47600"/>
    <lineage>
        <taxon>Eukaryota</taxon>
        <taxon>Viridiplantae</taxon>
        <taxon>Streptophyta</taxon>
        <taxon>Embryophyta</taxon>
        <taxon>Tracheophyta</taxon>
        <taxon>Spermatophyta</taxon>
        <taxon>Magnoliopsida</taxon>
        <taxon>eudicotyledons</taxon>
        <taxon>Gunneridae</taxon>
        <taxon>Pentapetalae</taxon>
        <taxon>rosids</taxon>
        <taxon>malvids</taxon>
        <taxon>Malvales</taxon>
        <taxon>Malvaceae</taxon>
        <taxon>Malvoideae</taxon>
        <taxon>Gossypium</taxon>
    </lineage>
</organism>
<feature type="domain" description="DRBM" evidence="5">
    <location>
        <begin position="134"/>
        <end position="203"/>
    </location>
</feature>
<evidence type="ECO:0000256" key="4">
    <source>
        <dbReference type="SAM" id="MobiDB-lite"/>
    </source>
</evidence>
<evidence type="ECO:0000256" key="1">
    <source>
        <dbReference type="ARBA" id="ARBA00022737"/>
    </source>
</evidence>
<dbReference type="Gene3D" id="3.30.160.20">
    <property type="match status" value="3"/>
</dbReference>
<keyword evidence="7" id="KW-1185">Reference proteome</keyword>
<dbReference type="InterPro" id="IPR014720">
    <property type="entry name" value="dsRBD_dom"/>
</dbReference>
<dbReference type="GO" id="GO:0003723">
    <property type="term" value="F:RNA binding"/>
    <property type="evidence" value="ECO:0007669"/>
    <property type="project" value="UniProtKB-UniRule"/>
</dbReference>
<feature type="region of interest" description="Disordered" evidence="4">
    <location>
        <begin position="77"/>
        <end position="96"/>
    </location>
</feature>
<feature type="region of interest" description="Disordered" evidence="4">
    <location>
        <begin position="304"/>
        <end position="341"/>
    </location>
</feature>
<keyword evidence="1" id="KW-0677">Repeat</keyword>
<reference evidence="6 7" key="1">
    <citation type="journal article" date="2021" name="bioRxiv">
        <title>The Gossypium anomalum genome as a resource for cotton improvement and evolutionary analysis of hybrid incompatibility.</title>
        <authorList>
            <person name="Grover C.E."/>
            <person name="Yuan D."/>
            <person name="Arick M.A."/>
            <person name="Miller E.R."/>
            <person name="Hu G."/>
            <person name="Peterson D.G."/>
            <person name="Wendel J.F."/>
            <person name="Udall J.A."/>
        </authorList>
    </citation>
    <scope>NUCLEOTIDE SEQUENCE [LARGE SCALE GENOMIC DNA]</scope>
    <source>
        <strain evidence="6">JFW-Udall</strain>
        <tissue evidence="6">Leaf</tissue>
    </source>
</reference>
<accession>A0A8J5Y203</accession>
<dbReference type="Pfam" id="PF00035">
    <property type="entry name" value="dsrm"/>
    <property type="match status" value="3"/>
</dbReference>
<dbReference type="OrthoDB" id="5988181at2759"/>
<evidence type="ECO:0000313" key="7">
    <source>
        <dbReference type="Proteomes" id="UP000701853"/>
    </source>
</evidence>
<dbReference type="EMBL" id="JAHUZN010000013">
    <property type="protein sequence ID" value="KAG8472887.1"/>
    <property type="molecule type" value="Genomic_DNA"/>
</dbReference>
<evidence type="ECO:0000259" key="5">
    <source>
        <dbReference type="PROSITE" id="PS50137"/>
    </source>
</evidence>
<evidence type="ECO:0000256" key="2">
    <source>
        <dbReference type="ARBA" id="ARBA00022884"/>
    </source>
</evidence>
<feature type="compositionally biased region" description="Polar residues" evidence="4">
    <location>
        <begin position="311"/>
        <end position="336"/>
    </location>
</feature>
<dbReference type="AlphaFoldDB" id="A0A8J5Y203"/>
<name>A0A8J5Y203_9ROSI</name>
<gene>
    <name evidence="6" type="ORF">CXB51_034857</name>
</gene>